<dbReference type="GO" id="GO:0009277">
    <property type="term" value="C:fungal-type cell wall"/>
    <property type="evidence" value="ECO:0007669"/>
    <property type="project" value="InterPro"/>
</dbReference>
<organism evidence="7 8">
    <name type="scientific">Ganoderma sinense ZZ0214-1</name>
    <dbReference type="NCBI Taxonomy" id="1077348"/>
    <lineage>
        <taxon>Eukaryota</taxon>
        <taxon>Fungi</taxon>
        <taxon>Dikarya</taxon>
        <taxon>Basidiomycota</taxon>
        <taxon>Agaricomycotina</taxon>
        <taxon>Agaricomycetes</taxon>
        <taxon>Polyporales</taxon>
        <taxon>Polyporaceae</taxon>
        <taxon>Ganoderma</taxon>
    </lineage>
</organism>
<proteinExistence type="inferred from homology"/>
<evidence type="ECO:0000256" key="1">
    <source>
        <dbReference type="ARBA" id="ARBA00004191"/>
    </source>
</evidence>
<keyword evidence="6" id="KW-0732">Signal</keyword>
<sequence length="106" mass="10350">MFARLTAVVTIAFAVLAAAADSCNTGSMQCCNHVEDSSSVSGSALLSALSEIGVNVQDVTGQIGLQCSPLSVVGVGGSSACSASPVCCQNNNVGGLVSLGCVPISL</sequence>
<reference evidence="7 8" key="1">
    <citation type="journal article" date="2015" name="Sci. Rep.">
        <title>Chromosome-level genome map provides insights into diverse defense mechanisms in the medicinal fungus Ganoderma sinense.</title>
        <authorList>
            <person name="Zhu Y."/>
            <person name="Xu J."/>
            <person name="Sun C."/>
            <person name="Zhou S."/>
            <person name="Xu H."/>
            <person name="Nelson D.R."/>
            <person name="Qian J."/>
            <person name="Song J."/>
            <person name="Luo H."/>
            <person name="Xiang L."/>
            <person name="Li Y."/>
            <person name="Xu Z."/>
            <person name="Ji A."/>
            <person name="Wang L."/>
            <person name="Lu S."/>
            <person name="Hayward A."/>
            <person name="Sun W."/>
            <person name="Li X."/>
            <person name="Schwartz D.C."/>
            <person name="Wang Y."/>
            <person name="Chen S."/>
        </authorList>
    </citation>
    <scope>NUCLEOTIDE SEQUENCE [LARGE SCALE GENOMIC DNA]</scope>
    <source>
        <strain evidence="7 8">ZZ0214-1</strain>
    </source>
</reference>
<keyword evidence="5 6" id="KW-1015">Disulfide bond</keyword>
<keyword evidence="3 6" id="KW-0134">Cell wall</keyword>
<evidence type="ECO:0000313" key="8">
    <source>
        <dbReference type="Proteomes" id="UP000230002"/>
    </source>
</evidence>
<feature type="chain" id="PRO_5013988494" description="Hydrophobin" evidence="6">
    <location>
        <begin position="20"/>
        <end position="106"/>
    </location>
</feature>
<dbReference type="EMBL" id="AYKW01000008">
    <property type="protein sequence ID" value="PIL33102.1"/>
    <property type="molecule type" value="Genomic_DNA"/>
</dbReference>
<feature type="signal peptide" evidence="6">
    <location>
        <begin position="1"/>
        <end position="19"/>
    </location>
</feature>
<name>A0A2G8SH64_9APHY</name>
<dbReference type="AlphaFoldDB" id="A0A2G8SH64"/>
<comment type="caution">
    <text evidence="7">The sequence shown here is derived from an EMBL/GenBank/DDBJ whole genome shotgun (WGS) entry which is preliminary data.</text>
</comment>
<dbReference type="Proteomes" id="UP000230002">
    <property type="component" value="Unassembled WGS sequence"/>
</dbReference>
<dbReference type="GO" id="GO:0005199">
    <property type="term" value="F:structural constituent of cell wall"/>
    <property type="evidence" value="ECO:0007669"/>
    <property type="project" value="InterPro"/>
</dbReference>
<evidence type="ECO:0000256" key="2">
    <source>
        <dbReference type="ARBA" id="ARBA00010446"/>
    </source>
</evidence>
<evidence type="ECO:0000256" key="4">
    <source>
        <dbReference type="ARBA" id="ARBA00022525"/>
    </source>
</evidence>
<gene>
    <name evidence="7" type="ORF">GSI_04551</name>
</gene>
<dbReference type="Pfam" id="PF01185">
    <property type="entry name" value="Hydrophobin"/>
    <property type="match status" value="1"/>
</dbReference>
<protein>
    <recommendedName>
        <fullName evidence="6">Hydrophobin</fullName>
    </recommendedName>
</protein>
<dbReference type="SMART" id="SM00075">
    <property type="entry name" value="HYDRO"/>
    <property type="match status" value="1"/>
</dbReference>
<accession>A0A2G8SH64</accession>
<evidence type="ECO:0000313" key="7">
    <source>
        <dbReference type="EMBL" id="PIL33102.1"/>
    </source>
</evidence>
<evidence type="ECO:0000256" key="5">
    <source>
        <dbReference type="ARBA" id="ARBA00023157"/>
    </source>
</evidence>
<comment type="similarity">
    <text evidence="2 6">Belongs to the fungal hydrophobin family.</text>
</comment>
<dbReference type="CDD" id="cd23507">
    <property type="entry name" value="hydrophobin_I"/>
    <property type="match status" value="1"/>
</dbReference>
<dbReference type="InterPro" id="IPR001338">
    <property type="entry name" value="Class_I_Hydrophobin"/>
</dbReference>
<keyword evidence="8" id="KW-1185">Reference proteome</keyword>
<keyword evidence="4 6" id="KW-0964">Secreted</keyword>
<evidence type="ECO:0000256" key="6">
    <source>
        <dbReference type="RuleBase" id="RU365009"/>
    </source>
</evidence>
<comment type="subcellular location">
    <subcellularLocation>
        <location evidence="1 6">Secreted</location>
        <location evidence="1 6">Cell wall</location>
    </subcellularLocation>
</comment>
<evidence type="ECO:0000256" key="3">
    <source>
        <dbReference type="ARBA" id="ARBA00022512"/>
    </source>
</evidence>